<evidence type="ECO:0000313" key="2">
    <source>
        <dbReference type="Proteomes" id="UP000814033"/>
    </source>
</evidence>
<dbReference type="Proteomes" id="UP000814033">
    <property type="component" value="Unassembled WGS sequence"/>
</dbReference>
<accession>A0ACB8RBF3</accession>
<organism evidence="1 2">
    <name type="scientific">Auriscalpium vulgare</name>
    <dbReference type="NCBI Taxonomy" id="40419"/>
    <lineage>
        <taxon>Eukaryota</taxon>
        <taxon>Fungi</taxon>
        <taxon>Dikarya</taxon>
        <taxon>Basidiomycota</taxon>
        <taxon>Agaricomycotina</taxon>
        <taxon>Agaricomycetes</taxon>
        <taxon>Russulales</taxon>
        <taxon>Auriscalpiaceae</taxon>
        <taxon>Auriscalpium</taxon>
    </lineage>
</organism>
<evidence type="ECO:0000313" key="1">
    <source>
        <dbReference type="EMBL" id="KAI0041383.1"/>
    </source>
</evidence>
<comment type="caution">
    <text evidence="1">The sequence shown here is derived from an EMBL/GenBank/DDBJ whole genome shotgun (WGS) entry which is preliminary data.</text>
</comment>
<keyword evidence="2" id="KW-1185">Reference proteome</keyword>
<reference evidence="1" key="2">
    <citation type="journal article" date="2022" name="New Phytol.">
        <title>Evolutionary transition to the ectomycorrhizal habit in the genomes of a hyperdiverse lineage of mushroom-forming fungi.</title>
        <authorList>
            <person name="Looney B."/>
            <person name="Miyauchi S."/>
            <person name="Morin E."/>
            <person name="Drula E."/>
            <person name="Courty P.E."/>
            <person name="Kohler A."/>
            <person name="Kuo A."/>
            <person name="LaButti K."/>
            <person name="Pangilinan J."/>
            <person name="Lipzen A."/>
            <person name="Riley R."/>
            <person name="Andreopoulos W."/>
            <person name="He G."/>
            <person name="Johnson J."/>
            <person name="Nolan M."/>
            <person name="Tritt A."/>
            <person name="Barry K.W."/>
            <person name="Grigoriev I.V."/>
            <person name="Nagy L.G."/>
            <person name="Hibbett D."/>
            <person name="Henrissat B."/>
            <person name="Matheny P.B."/>
            <person name="Labbe J."/>
            <person name="Martin F.M."/>
        </authorList>
    </citation>
    <scope>NUCLEOTIDE SEQUENCE</scope>
    <source>
        <strain evidence="1">FP105234-sp</strain>
    </source>
</reference>
<gene>
    <name evidence="1" type="ORF">FA95DRAFT_697251</name>
</gene>
<proteinExistence type="predicted"/>
<protein>
    <submittedName>
        <fullName evidence="1">Uncharacterized protein</fullName>
    </submittedName>
</protein>
<reference evidence="1" key="1">
    <citation type="submission" date="2021-02" db="EMBL/GenBank/DDBJ databases">
        <authorList>
            <consortium name="DOE Joint Genome Institute"/>
            <person name="Ahrendt S."/>
            <person name="Looney B.P."/>
            <person name="Miyauchi S."/>
            <person name="Morin E."/>
            <person name="Drula E."/>
            <person name="Courty P.E."/>
            <person name="Chicoki N."/>
            <person name="Fauchery L."/>
            <person name="Kohler A."/>
            <person name="Kuo A."/>
            <person name="Labutti K."/>
            <person name="Pangilinan J."/>
            <person name="Lipzen A."/>
            <person name="Riley R."/>
            <person name="Andreopoulos W."/>
            <person name="He G."/>
            <person name="Johnson J."/>
            <person name="Barry K.W."/>
            <person name="Grigoriev I.V."/>
            <person name="Nagy L."/>
            <person name="Hibbett D."/>
            <person name="Henrissat B."/>
            <person name="Matheny P.B."/>
            <person name="Labbe J."/>
            <person name="Martin F."/>
        </authorList>
    </citation>
    <scope>NUCLEOTIDE SEQUENCE</scope>
    <source>
        <strain evidence="1">FP105234-sp</strain>
    </source>
</reference>
<sequence length="71" mass="7876">MLLGTLGCVCGFGARRAHGHGVRRRAGSRRTALGSSKEGTRDSRKFEGRRRCRWSECGEERGIEGRLVVMV</sequence>
<dbReference type="EMBL" id="MU276126">
    <property type="protein sequence ID" value="KAI0041383.1"/>
    <property type="molecule type" value="Genomic_DNA"/>
</dbReference>
<name>A0ACB8RBF3_9AGAM</name>